<keyword evidence="2" id="KW-0378">Hydrolase</keyword>
<dbReference type="PROSITE" id="PS51257">
    <property type="entry name" value="PROKAR_LIPOPROTEIN"/>
    <property type="match status" value="1"/>
</dbReference>
<dbReference type="EC" id="3.4.16.4" evidence="2"/>
<reference evidence="2 3" key="1">
    <citation type="journal article" date="2012" name="Stand. Genomic Sci.">
        <title>Complete genome sequencing and analysis of Saprospira grandis str. Lewin, a predatory marine bacterium.</title>
        <authorList>
            <person name="Saw J.H."/>
            <person name="Yuryev A."/>
            <person name="Kanbe M."/>
            <person name="Hou S."/>
            <person name="Young A.G."/>
            <person name="Aizawa S."/>
            <person name="Alam M."/>
        </authorList>
    </citation>
    <scope>NUCLEOTIDE SEQUENCE [LARGE SCALE GENOMIC DNA]</scope>
    <source>
        <strain evidence="2 3">Lewin</strain>
    </source>
</reference>
<dbReference type="KEGG" id="sgn:SGRA_0265"/>
<dbReference type="PANTHER" id="PTHR34385:SF1">
    <property type="entry name" value="PEPTIDOGLYCAN L-ALANYL-D-GLUTAMATE ENDOPEPTIDASE CWLK"/>
    <property type="match status" value="1"/>
</dbReference>
<dbReference type="GO" id="GO:0009002">
    <property type="term" value="F:serine-type D-Ala-D-Ala carboxypeptidase activity"/>
    <property type="evidence" value="ECO:0007669"/>
    <property type="project" value="UniProtKB-EC"/>
</dbReference>
<dbReference type="HOGENOM" id="CLU_081855_1_0_10"/>
<name>H6L6A3_SAPGL</name>
<dbReference type="SUPFAM" id="SSF55166">
    <property type="entry name" value="Hedgehog/DD-peptidase"/>
    <property type="match status" value="1"/>
</dbReference>
<feature type="domain" description="D-alanyl-D-alanine carboxypeptidase-like core" evidence="1">
    <location>
        <begin position="112"/>
        <end position="251"/>
    </location>
</feature>
<protein>
    <submittedName>
        <fullName evidence="2">D-alanyl-D-alanine carboxypeptidase</fullName>
        <ecNumber evidence="2">3.4.16.4</ecNumber>
    </submittedName>
</protein>
<dbReference type="PANTHER" id="PTHR34385">
    <property type="entry name" value="D-ALANYL-D-ALANINE CARBOXYPEPTIDASE"/>
    <property type="match status" value="1"/>
</dbReference>
<dbReference type="OrthoDB" id="9792074at2"/>
<dbReference type="AlphaFoldDB" id="H6L6A3"/>
<proteinExistence type="predicted"/>
<gene>
    <name evidence="2" type="primary">vanY</name>
    <name evidence="2" type="ordered locus">SGRA_0265</name>
</gene>
<dbReference type="CDD" id="cd14847">
    <property type="entry name" value="DD-carboxypeptidase_like"/>
    <property type="match status" value="1"/>
</dbReference>
<dbReference type="STRING" id="984262.SGRA_0265"/>
<keyword evidence="2" id="KW-0645">Protease</keyword>
<keyword evidence="2" id="KW-0121">Carboxypeptidase</keyword>
<organism evidence="2 3">
    <name type="scientific">Saprospira grandis (strain Lewin)</name>
    <dbReference type="NCBI Taxonomy" id="984262"/>
    <lineage>
        <taxon>Bacteria</taxon>
        <taxon>Pseudomonadati</taxon>
        <taxon>Bacteroidota</taxon>
        <taxon>Saprospiria</taxon>
        <taxon>Saprospirales</taxon>
        <taxon>Saprospiraceae</taxon>
        <taxon>Saprospira</taxon>
    </lineage>
</organism>
<dbReference type="eggNOG" id="COG1876">
    <property type="taxonomic scope" value="Bacteria"/>
</dbReference>
<sequence length="296" mass="33843">MKKRIVSGLGGIGLLVACTPTVGPEEEQQPQELIQPAIDSSAEKEEQDSLSLLEQLDSSGLRISPKASAAERAKIMEIISKEYLMGQFNPATDQRFERIERQYLVYPERKIFIRKEAMAKFKEMQARAKEDGIALKIMSATRPFNVQKAIWERKWRGEQRVNGKFVPQDAPQKAKAEQILEWNSMPSTSRHHWGTDIDINNINPAYWLKGQGAKEYAWLVAHAAEFGFCQVYSAGRPYGYQEEKWHWSYIPLAKEFTNQYKKYIKDQDIHGFLGAEAAAEIEVVKKYVLGINPDCL</sequence>
<dbReference type="RefSeq" id="WP_014373252.1">
    <property type="nucleotide sequence ID" value="NC_016940.1"/>
</dbReference>
<dbReference type="Gene3D" id="3.30.1380.10">
    <property type="match status" value="1"/>
</dbReference>
<dbReference type="Proteomes" id="UP000007519">
    <property type="component" value="Chromosome"/>
</dbReference>
<dbReference type="InterPro" id="IPR052179">
    <property type="entry name" value="DD-CPase-like"/>
</dbReference>
<keyword evidence="3" id="KW-1185">Reference proteome</keyword>
<accession>H6L6A3</accession>
<evidence type="ECO:0000259" key="1">
    <source>
        <dbReference type="Pfam" id="PF02557"/>
    </source>
</evidence>
<dbReference type="Pfam" id="PF02557">
    <property type="entry name" value="VanY"/>
    <property type="match status" value="1"/>
</dbReference>
<dbReference type="EMBL" id="CP002831">
    <property type="protein sequence ID" value="AFC23004.1"/>
    <property type="molecule type" value="Genomic_DNA"/>
</dbReference>
<evidence type="ECO:0000313" key="2">
    <source>
        <dbReference type="EMBL" id="AFC23004.1"/>
    </source>
</evidence>
<dbReference type="GO" id="GO:0006508">
    <property type="term" value="P:proteolysis"/>
    <property type="evidence" value="ECO:0007669"/>
    <property type="project" value="InterPro"/>
</dbReference>
<dbReference type="InterPro" id="IPR009045">
    <property type="entry name" value="Zn_M74/Hedgehog-like"/>
</dbReference>
<dbReference type="InterPro" id="IPR003709">
    <property type="entry name" value="VanY-like_core_dom"/>
</dbReference>
<evidence type="ECO:0000313" key="3">
    <source>
        <dbReference type="Proteomes" id="UP000007519"/>
    </source>
</evidence>